<organism evidence="4 5">
    <name type="scientific">Flavihumibacter solisilvae</name>
    <dbReference type="NCBI Taxonomy" id="1349421"/>
    <lineage>
        <taxon>Bacteria</taxon>
        <taxon>Pseudomonadati</taxon>
        <taxon>Bacteroidota</taxon>
        <taxon>Chitinophagia</taxon>
        <taxon>Chitinophagales</taxon>
        <taxon>Chitinophagaceae</taxon>
        <taxon>Flavihumibacter</taxon>
    </lineage>
</organism>
<dbReference type="InterPro" id="IPR020084">
    <property type="entry name" value="NUDIX_hydrolase_CS"/>
</dbReference>
<evidence type="ECO:0000313" key="4">
    <source>
        <dbReference type="EMBL" id="KIC94236.1"/>
    </source>
</evidence>
<comment type="caution">
    <text evidence="4">The sequence shown here is derived from an EMBL/GenBank/DDBJ whole genome shotgun (WGS) entry which is preliminary data.</text>
</comment>
<dbReference type="CDD" id="cd18873">
    <property type="entry name" value="NUDIX_NadM_like"/>
    <property type="match status" value="1"/>
</dbReference>
<evidence type="ECO:0000259" key="3">
    <source>
        <dbReference type="PROSITE" id="PS51462"/>
    </source>
</evidence>
<name>A0A0C1L3Q6_9BACT</name>
<proteinExistence type="inferred from homology"/>
<dbReference type="InterPro" id="IPR036388">
    <property type="entry name" value="WH-like_DNA-bd_sf"/>
</dbReference>
<dbReference type="InterPro" id="IPR036390">
    <property type="entry name" value="WH_DNA-bd_sf"/>
</dbReference>
<dbReference type="AlphaFoldDB" id="A0A0C1L3Q6"/>
<dbReference type="Pfam" id="PF21906">
    <property type="entry name" value="WHD_NrtR"/>
    <property type="match status" value="1"/>
</dbReference>
<comment type="similarity">
    <text evidence="2">Belongs to the Nudix hydrolase family.</text>
</comment>
<dbReference type="OrthoDB" id="9786141at2"/>
<dbReference type="SUPFAM" id="SSF46785">
    <property type="entry name" value="Winged helix' DNA-binding domain"/>
    <property type="match status" value="1"/>
</dbReference>
<gene>
    <name evidence="4" type="ORF">OI18_12730</name>
</gene>
<dbReference type="PROSITE" id="PS00893">
    <property type="entry name" value="NUDIX_BOX"/>
    <property type="match status" value="1"/>
</dbReference>
<accession>A0A0C1L3Q6</accession>
<dbReference type="EMBL" id="JSVC01000014">
    <property type="protein sequence ID" value="KIC94236.1"/>
    <property type="molecule type" value="Genomic_DNA"/>
</dbReference>
<dbReference type="PANTHER" id="PTHR43736">
    <property type="entry name" value="ADP-RIBOSE PYROPHOSPHATASE"/>
    <property type="match status" value="1"/>
</dbReference>
<dbReference type="InterPro" id="IPR054105">
    <property type="entry name" value="WHD_NrtR"/>
</dbReference>
<dbReference type="PRINTS" id="PR00502">
    <property type="entry name" value="NUDIXFAMILY"/>
</dbReference>
<dbReference type="Gene3D" id="3.90.79.10">
    <property type="entry name" value="Nucleoside Triphosphate Pyrophosphohydrolase"/>
    <property type="match status" value="1"/>
</dbReference>
<sequence length="230" mass="26703">MQNKSSGIKVAVDAIVFGYSKHDGISVLLIQRKYKPYKDIWAIPGGFVLEDESLEDAVKRELLEETGITVNYLEQLYTFGEPNRDPRQRVISIAYFGLVKTSQYQELKASTDAENANWFSIKKLPSLAFDHKQMITAAIERLRAKVRYQPVGFELLDKKFPFSDLEKLYLALLDKEINRRNFSKKILSFDFLEETGELSKPEGKGRPSKMYQFNPKRYKELLKEGFHFEI</sequence>
<dbReference type="SUPFAM" id="SSF55811">
    <property type="entry name" value="Nudix"/>
    <property type="match status" value="1"/>
</dbReference>
<dbReference type="Gene3D" id="1.10.10.10">
    <property type="entry name" value="Winged helix-like DNA-binding domain superfamily/Winged helix DNA-binding domain"/>
    <property type="match status" value="1"/>
</dbReference>
<evidence type="ECO:0000256" key="1">
    <source>
        <dbReference type="ARBA" id="ARBA00022801"/>
    </source>
</evidence>
<feature type="domain" description="Nudix hydrolase" evidence="3">
    <location>
        <begin position="7"/>
        <end position="141"/>
    </location>
</feature>
<dbReference type="GO" id="GO:0016787">
    <property type="term" value="F:hydrolase activity"/>
    <property type="evidence" value="ECO:0007669"/>
    <property type="project" value="UniProtKB-KW"/>
</dbReference>
<dbReference type="Pfam" id="PF00293">
    <property type="entry name" value="NUDIX"/>
    <property type="match status" value="1"/>
</dbReference>
<protein>
    <submittedName>
        <fullName evidence="4">NUDIX hydrolase</fullName>
    </submittedName>
</protein>
<dbReference type="InterPro" id="IPR000086">
    <property type="entry name" value="NUDIX_hydrolase_dom"/>
</dbReference>
<dbReference type="PANTHER" id="PTHR43736:SF4">
    <property type="entry name" value="SLR1690 PROTEIN"/>
    <property type="match status" value="1"/>
</dbReference>
<dbReference type="RefSeq" id="WP_039140320.1">
    <property type="nucleotide sequence ID" value="NZ_JSVC01000014.1"/>
</dbReference>
<evidence type="ECO:0000256" key="2">
    <source>
        <dbReference type="RuleBase" id="RU003476"/>
    </source>
</evidence>
<reference evidence="4 5" key="1">
    <citation type="submission" date="2014-11" db="EMBL/GenBank/DDBJ databases">
        <title>Genome sequence of Flavihumibacter solisilvae 3-3.</title>
        <authorList>
            <person name="Zhou G."/>
            <person name="Li M."/>
            <person name="Wang G."/>
        </authorList>
    </citation>
    <scope>NUCLEOTIDE SEQUENCE [LARGE SCALE GENOMIC DNA]</scope>
    <source>
        <strain evidence="4 5">3-3</strain>
    </source>
</reference>
<dbReference type="STRING" id="1349421.OI18_12730"/>
<keyword evidence="1 2" id="KW-0378">Hydrolase</keyword>
<dbReference type="InterPro" id="IPR020476">
    <property type="entry name" value="Nudix_hydrolase"/>
</dbReference>
<evidence type="ECO:0000313" key="5">
    <source>
        <dbReference type="Proteomes" id="UP000031408"/>
    </source>
</evidence>
<dbReference type="PROSITE" id="PS51462">
    <property type="entry name" value="NUDIX"/>
    <property type="match status" value="1"/>
</dbReference>
<dbReference type="Proteomes" id="UP000031408">
    <property type="component" value="Unassembled WGS sequence"/>
</dbReference>
<dbReference type="InterPro" id="IPR015797">
    <property type="entry name" value="NUDIX_hydrolase-like_dom_sf"/>
</dbReference>
<keyword evidence="5" id="KW-1185">Reference proteome</keyword>